<reference evidence="2 3" key="1">
    <citation type="journal article" date="2014" name="Nature">
        <title>An environmental bacterial taxon with a large and distinct metabolic repertoire.</title>
        <authorList>
            <person name="Wilson M.C."/>
            <person name="Mori T."/>
            <person name="Ruckert C."/>
            <person name="Uria A.R."/>
            <person name="Helf M.J."/>
            <person name="Takada K."/>
            <person name="Gernert C."/>
            <person name="Steffens U.A."/>
            <person name="Heycke N."/>
            <person name="Schmitt S."/>
            <person name="Rinke C."/>
            <person name="Helfrich E.J."/>
            <person name="Brachmann A.O."/>
            <person name="Gurgui C."/>
            <person name="Wakimoto T."/>
            <person name="Kracht M."/>
            <person name="Crusemann M."/>
            <person name="Hentschel U."/>
            <person name="Abe I."/>
            <person name="Matsunaga S."/>
            <person name="Kalinowski J."/>
            <person name="Takeyama H."/>
            <person name="Piel J."/>
        </authorList>
    </citation>
    <scope>NUCLEOTIDE SEQUENCE [LARGE SCALE GENOMIC DNA]</scope>
    <source>
        <strain evidence="3">TSY1</strain>
    </source>
</reference>
<organism evidence="2 3">
    <name type="scientific">Entotheonella factor</name>
    <dbReference type="NCBI Taxonomy" id="1429438"/>
    <lineage>
        <taxon>Bacteria</taxon>
        <taxon>Pseudomonadati</taxon>
        <taxon>Nitrospinota/Tectimicrobiota group</taxon>
        <taxon>Candidatus Tectimicrobiota</taxon>
        <taxon>Candidatus Entotheonellia</taxon>
        <taxon>Candidatus Entotheonellales</taxon>
        <taxon>Candidatus Entotheonellaceae</taxon>
        <taxon>Candidatus Entotheonella</taxon>
    </lineage>
</organism>
<feature type="transmembrane region" description="Helical" evidence="1">
    <location>
        <begin position="6"/>
        <end position="31"/>
    </location>
</feature>
<dbReference type="Proteomes" id="UP000019141">
    <property type="component" value="Unassembled WGS sequence"/>
</dbReference>
<dbReference type="AlphaFoldDB" id="W4LID5"/>
<evidence type="ECO:0000313" key="3">
    <source>
        <dbReference type="Proteomes" id="UP000019141"/>
    </source>
</evidence>
<accession>W4LID5</accession>
<keyword evidence="1" id="KW-0812">Transmembrane</keyword>
<dbReference type="HOGENOM" id="CLU_179841_0_0_7"/>
<name>W4LID5_ENTF1</name>
<protein>
    <submittedName>
        <fullName evidence="2">Uncharacterized protein</fullName>
    </submittedName>
</protein>
<keyword evidence="1" id="KW-0472">Membrane</keyword>
<sequence length="101" mass="10613">MADAQLFTTFYMGLGLAVVVVLIAATLLILVQRAAQRILELAVAALGLVQEIKGNTHPIWALQETNRTAAHVLDTAGAIRDHGATVATALHESDQQGGRSG</sequence>
<gene>
    <name evidence="2" type="ORF">ETSY1_21520</name>
</gene>
<evidence type="ECO:0000313" key="2">
    <source>
        <dbReference type="EMBL" id="ETW97742.1"/>
    </source>
</evidence>
<keyword evidence="1" id="KW-1133">Transmembrane helix</keyword>
<evidence type="ECO:0000256" key="1">
    <source>
        <dbReference type="SAM" id="Phobius"/>
    </source>
</evidence>
<comment type="caution">
    <text evidence="2">The sequence shown here is derived from an EMBL/GenBank/DDBJ whole genome shotgun (WGS) entry which is preliminary data.</text>
</comment>
<dbReference type="EMBL" id="AZHW01000626">
    <property type="protein sequence ID" value="ETW97742.1"/>
    <property type="molecule type" value="Genomic_DNA"/>
</dbReference>
<proteinExistence type="predicted"/>
<keyword evidence="3" id="KW-1185">Reference proteome</keyword>